<dbReference type="InterPro" id="IPR005174">
    <property type="entry name" value="KIB1-4_b-propeller"/>
</dbReference>
<organism evidence="2 3">
    <name type="scientific">Malus domestica</name>
    <name type="common">Apple</name>
    <name type="synonym">Pyrus malus</name>
    <dbReference type="NCBI Taxonomy" id="3750"/>
    <lineage>
        <taxon>Eukaryota</taxon>
        <taxon>Viridiplantae</taxon>
        <taxon>Streptophyta</taxon>
        <taxon>Embryophyta</taxon>
        <taxon>Tracheophyta</taxon>
        <taxon>Spermatophyta</taxon>
        <taxon>Magnoliopsida</taxon>
        <taxon>eudicotyledons</taxon>
        <taxon>Gunneridae</taxon>
        <taxon>Pentapetalae</taxon>
        <taxon>rosids</taxon>
        <taxon>fabids</taxon>
        <taxon>Rosales</taxon>
        <taxon>Rosaceae</taxon>
        <taxon>Amygdaloideae</taxon>
        <taxon>Maleae</taxon>
        <taxon>Malus</taxon>
    </lineage>
</organism>
<accession>A0A498K2H4</accession>
<evidence type="ECO:0000259" key="1">
    <source>
        <dbReference type="Pfam" id="PF03478"/>
    </source>
</evidence>
<dbReference type="EMBL" id="RDQH01000330">
    <property type="protein sequence ID" value="RXI01508.1"/>
    <property type="molecule type" value="Genomic_DNA"/>
</dbReference>
<dbReference type="Pfam" id="PF03478">
    <property type="entry name" value="Beta-prop_KIB1-4"/>
    <property type="match status" value="1"/>
</dbReference>
<sequence length="202" mass="22891">MADWSILPGDLVTYTAKRIVCMEDLIAFGGVCKSWNSVATKENFIGRLTHQFPLNMLPNKVDTITPEFSNNMKGRFHRLNPPESKKRQRYYPSMGWLMSVSEVFEVGITDLGFSRCRLMAIIRVKNLGNSTMLLGSESSSFSIEASNCSRFKANCIYFHGIVVVRGAKFTAICTFNLEDKTIKYICSVPYTESPHVWIQTSF</sequence>
<comment type="caution">
    <text evidence="2">The sequence shown here is derived from an EMBL/GenBank/DDBJ whole genome shotgun (WGS) entry which is preliminary data.</text>
</comment>
<evidence type="ECO:0000313" key="3">
    <source>
        <dbReference type="Proteomes" id="UP000290289"/>
    </source>
</evidence>
<reference evidence="2 3" key="1">
    <citation type="submission" date="2018-10" db="EMBL/GenBank/DDBJ databases">
        <title>A high-quality apple genome assembly.</title>
        <authorList>
            <person name="Hu J."/>
        </authorList>
    </citation>
    <scope>NUCLEOTIDE SEQUENCE [LARGE SCALE GENOMIC DNA]</scope>
    <source>
        <strain evidence="3">cv. HFTH1</strain>
        <tissue evidence="2">Young leaf</tissue>
    </source>
</reference>
<protein>
    <recommendedName>
        <fullName evidence="1">KIB1-4 beta-propeller domain-containing protein</fullName>
    </recommendedName>
</protein>
<evidence type="ECO:0000313" key="2">
    <source>
        <dbReference type="EMBL" id="RXI01508.1"/>
    </source>
</evidence>
<keyword evidence="3" id="KW-1185">Reference proteome</keyword>
<gene>
    <name evidence="2" type="ORF">DVH24_014857</name>
</gene>
<dbReference type="AlphaFoldDB" id="A0A498K2H4"/>
<dbReference type="PANTHER" id="PTHR44259">
    <property type="entry name" value="OS07G0183000 PROTEIN-RELATED"/>
    <property type="match status" value="1"/>
</dbReference>
<dbReference type="InterPro" id="IPR050942">
    <property type="entry name" value="F-box_BR-signaling"/>
</dbReference>
<dbReference type="Proteomes" id="UP000290289">
    <property type="component" value="Chromosome 4"/>
</dbReference>
<proteinExistence type="predicted"/>
<name>A0A498K2H4_MALDO</name>
<feature type="domain" description="KIB1-4 beta-propeller" evidence="1">
    <location>
        <begin position="81"/>
        <end position="159"/>
    </location>
</feature>